<proteinExistence type="predicted"/>
<organism evidence="1 2">
    <name type="scientific">Geopseudomonas sagittaria</name>
    <dbReference type="NCBI Taxonomy" id="1135990"/>
    <lineage>
        <taxon>Bacteria</taxon>
        <taxon>Pseudomonadati</taxon>
        <taxon>Pseudomonadota</taxon>
        <taxon>Gammaproteobacteria</taxon>
        <taxon>Pseudomonadales</taxon>
        <taxon>Pseudomonadaceae</taxon>
        <taxon>Geopseudomonas</taxon>
    </lineage>
</organism>
<evidence type="ECO:0000313" key="2">
    <source>
        <dbReference type="Proteomes" id="UP000243084"/>
    </source>
</evidence>
<evidence type="ECO:0000313" key="1">
    <source>
        <dbReference type="EMBL" id="SFP52500.1"/>
    </source>
</evidence>
<sequence length="308" mass="36027">MRKLIAKFMLINVGMNWSKDAINPELFKKIESYEDEDIHLNDLYKLDFIHLKQVLFDKKRDISLEELDRILSKTNFSDEDKDKITKYAPRSNWEKYFSALLDEKDKGLEKKWEILYKLRNKVAHNRNVSKSEFDQIVGLANDIKDIIRRATEKLGEINLDEEDRELIIYSYQSESPEAIGFIAEKAVAEYYSRLGYNITPSPTMRAFDFIASNDGETVAVEVKSIRPRSFYSMLRIVAERQLKHWVSENSLEKLSKIHLVCVLREDGEVHTLSRIRRHAGDFSEAFGDSVEIRLGKINDEFVYSPMEI</sequence>
<gene>
    <name evidence="1" type="ORF">SAMN05216229_103115</name>
</gene>
<name>A0A1I5R2B2_9GAMM</name>
<accession>A0A1I5R2B2</accession>
<reference evidence="2" key="1">
    <citation type="submission" date="2016-10" db="EMBL/GenBank/DDBJ databases">
        <authorList>
            <person name="Varghese N."/>
            <person name="Submissions S."/>
        </authorList>
    </citation>
    <scope>NUCLEOTIDE SEQUENCE [LARGE SCALE GENOMIC DNA]</scope>
    <source>
        <strain evidence="2">JCM 18195</strain>
    </source>
</reference>
<dbReference type="SUPFAM" id="SSF52980">
    <property type="entry name" value="Restriction endonuclease-like"/>
    <property type="match status" value="1"/>
</dbReference>
<keyword evidence="2" id="KW-1185">Reference proteome</keyword>
<protein>
    <submittedName>
        <fullName evidence="1">Uncharacterized protein</fullName>
    </submittedName>
</protein>
<dbReference type="EMBL" id="FOXM01000003">
    <property type="protein sequence ID" value="SFP52500.1"/>
    <property type="molecule type" value="Genomic_DNA"/>
</dbReference>
<dbReference type="AlphaFoldDB" id="A0A1I5R2B2"/>
<dbReference type="Proteomes" id="UP000243084">
    <property type="component" value="Unassembled WGS sequence"/>
</dbReference>
<dbReference type="InterPro" id="IPR011335">
    <property type="entry name" value="Restrct_endonuc-II-like"/>
</dbReference>